<dbReference type="Gene3D" id="1.25.40.10">
    <property type="entry name" value="Tetratricopeptide repeat domain"/>
    <property type="match status" value="2"/>
</dbReference>
<dbReference type="AlphaFoldDB" id="A0AA52H861"/>
<dbReference type="InterPro" id="IPR011990">
    <property type="entry name" value="TPR-like_helical_dom_sf"/>
</dbReference>
<protein>
    <recommendedName>
        <fullName evidence="4">Sel1 repeat family protein</fullName>
    </recommendedName>
</protein>
<dbReference type="KEGG" id="tmk:QGN29_09525"/>
<dbReference type="InterPro" id="IPR006597">
    <property type="entry name" value="Sel1-like"/>
</dbReference>
<dbReference type="Pfam" id="PF08238">
    <property type="entry name" value="Sel1"/>
    <property type="match status" value="7"/>
</dbReference>
<feature type="signal peptide" evidence="1">
    <location>
        <begin position="1"/>
        <end position="22"/>
    </location>
</feature>
<organism evidence="2 3">
    <name type="scientific">Temperatibacter marinus</name>
    <dbReference type="NCBI Taxonomy" id="1456591"/>
    <lineage>
        <taxon>Bacteria</taxon>
        <taxon>Pseudomonadati</taxon>
        <taxon>Pseudomonadota</taxon>
        <taxon>Alphaproteobacteria</taxon>
        <taxon>Kordiimonadales</taxon>
        <taxon>Temperatibacteraceae</taxon>
        <taxon>Temperatibacter</taxon>
    </lineage>
</organism>
<evidence type="ECO:0000313" key="2">
    <source>
        <dbReference type="EMBL" id="WND01791.1"/>
    </source>
</evidence>
<keyword evidence="1" id="KW-0732">Signal</keyword>
<keyword evidence="3" id="KW-1185">Reference proteome</keyword>
<evidence type="ECO:0000313" key="3">
    <source>
        <dbReference type="Proteomes" id="UP001268683"/>
    </source>
</evidence>
<gene>
    <name evidence="2" type="ORF">QGN29_09525</name>
</gene>
<dbReference type="RefSeq" id="WP_310797621.1">
    <property type="nucleotide sequence ID" value="NZ_CP123872.1"/>
</dbReference>
<reference evidence="2" key="1">
    <citation type="submission" date="2023-04" db="EMBL/GenBank/DDBJ databases">
        <title>Complete genome sequence of Temperatibacter marinus.</title>
        <authorList>
            <person name="Rong J.-C."/>
            <person name="Yi M.-L."/>
            <person name="Zhao Q."/>
        </authorList>
    </citation>
    <scope>NUCLEOTIDE SEQUENCE</scope>
    <source>
        <strain evidence="2">NBRC 110045</strain>
    </source>
</reference>
<accession>A0AA52H861</accession>
<dbReference type="EMBL" id="CP123872">
    <property type="protein sequence ID" value="WND01791.1"/>
    <property type="molecule type" value="Genomic_DNA"/>
</dbReference>
<sequence length="596" mass="68415">MKPLHLLAALFLISLQPSTTHATDESVAQLKASLNEPLFIGNELNVWSKIAKHYEEGTGGVSVDEKKALNIYHQIAQHGNRYGSYKLARAYFEGKLVKQDYKETLRWVLAASYHNSVFERVRHDGYDYKSGKYMVKKRINGDLFGFDRQEEQVIYNNLNRKDEAEIYYYWARMKDSSIQYKNDPKEDKVGGRPVKKLTSRDIDRVTRHDGNYYGFEWYEVAAQLGHLEAQKHLAKFYEKDMLSFQNFSQASMAGYWNGVLADRGLGDEYEWNFTKLTLSAHKTNEDQLRKAIILGTAFGSTDGHKYQEEAGLALASFYLSDKTTLKSTPKAIGWLEELADKGFASAMTNLGQLYLRGVHIPRNKTKAKMWYTRASDAGESPDLFYYLAVEMLESDDGAERKTYDIPQDIQEGLYWLHKSVELGSASGFKKLGVYYVHGTHIRKNIEKGIAYLQKAKQLGYSYRIYYAEEGYQYDPFYSKRLKEKAKPADLSLALRLYSLGAYYEANSNAMVRIIDLHLEKKNTVISVGEVYQWAKLLEQFSKADSKQKYMDIAEKIGNTLSSNKRIELENNLQKWLAHIRSKPALPPKPKSGIGFQ</sequence>
<dbReference type="SUPFAM" id="SSF81901">
    <property type="entry name" value="HCP-like"/>
    <property type="match status" value="2"/>
</dbReference>
<dbReference type="InterPro" id="IPR050767">
    <property type="entry name" value="Sel1_AlgK"/>
</dbReference>
<dbReference type="PANTHER" id="PTHR11102:SF160">
    <property type="entry name" value="ERAD-ASSOCIATED E3 UBIQUITIN-PROTEIN LIGASE COMPONENT HRD3"/>
    <property type="match status" value="1"/>
</dbReference>
<name>A0AA52H861_9PROT</name>
<dbReference type="PANTHER" id="PTHR11102">
    <property type="entry name" value="SEL-1-LIKE PROTEIN"/>
    <property type="match status" value="1"/>
</dbReference>
<feature type="chain" id="PRO_5041471348" description="Sel1 repeat family protein" evidence="1">
    <location>
        <begin position="23"/>
        <end position="596"/>
    </location>
</feature>
<dbReference type="SMART" id="SM00671">
    <property type="entry name" value="SEL1"/>
    <property type="match status" value="7"/>
</dbReference>
<proteinExistence type="predicted"/>
<dbReference type="Proteomes" id="UP001268683">
    <property type="component" value="Chromosome"/>
</dbReference>
<evidence type="ECO:0000256" key="1">
    <source>
        <dbReference type="SAM" id="SignalP"/>
    </source>
</evidence>
<evidence type="ECO:0008006" key="4">
    <source>
        <dbReference type="Google" id="ProtNLM"/>
    </source>
</evidence>